<accession>A0A3N2CSF2</accession>
<dbReference type="InterPro" id="IPR057326">
    <property type="entry name" value="KR_dom"/>
</dbReference>
<dbReference type="FunFam" id="3.40.50.720:FF:000084">
    <property type="entry name" value="Short-chain dehydrogenase reductase"/>
    <property type="match status" value="1"/>
</dbReference>
<dbReference type="InterPro" id="IPR036291">
    <property type="entry name" value="NAD(P)-bd_dom_sf"/>
</dbReference>
<dbReference type="Pfam" id="PF00106">
    <property type="entry name" value="adh_short"/>
    <property type="match status" value="1"/>
</dbReference>
<keyword evidence="2" id="KW-0560">Oxidoreductase</keyword>
<dbReference type="InterPro" id="IPR002347">
    <property type="entry name" value="SDR_fam"/>
</dbReference>
<comment type="caution">
    <text evidence="5">The sequence shown here is derived from an EMBL/GenBank/DDBJ whole genome shotgun (WGS) entry which is preliminary data.</text>
</comment>
<dbReference type="Proteomes" id="UP000281738">
    <property type="component" value="Unassembled WGS sequence"/>
</dbReference>
<evidence type="ECO:0000256" key="2">
    <source>
        <dbReference type="ARBA" id="ARBA00023002"/>
    </source>
</evidence>
<dbReference type="InterPro" id="IPR020904">
    <property type="entry name" value="Sc_DH/Rdtase_CS"/>
</dbReference>
<dbReference type="PANTHER" id="PTHR44196">
    <property type="entry name" value="DEHYDROGENASE/REDUCTASE SDR FAMILY MEMBER 7B"/>
    <property type="match status" value="1"/>
</dbReference>
<comment type="similarity">
    <text evidence="1 3">Belongs to the short-chain dehydrogenases/reductases (SDR) family.</text>
</comment>
<organism evidence="5 6">
    <name type="scientific">Nocardioides aurantiacus</name>
    <dbReference type="NCBI Taxonomy" id="86796"/>
    <lineage>
        <taxon>Bacteria</taxon>
        <taxon>Bacillati</taxon>
        <taxon>Actinomycetota</taxon>
        <taxon>Actinomycetes</taxon>
        <taxon>Propionibacteriales</taxon>
        <taxon>Nocardioidaceae</taxon>
        <taxon>Nocardioides</taxon>
    </lineage>
</organism>
<dbReference type="OrthoDB" id="4690547at2"/>
<evidence type="ECO:0000256" key="1">
    <source>
        <dbReference type="ARBA" id="ARBA00006484"/>
    </source>
</evidence>
<dbReference type="EMBL" id="RKHO01000001">
    <property type="protein sequence ID" value="ROR90473.1"/>
    <property type="molecule type" value="Genomic_DNA"/>
</dbReference>
<dbReference type="PANTHER" id="PTHR44196:SF1">
    <property type="entry name" value="DEHYDROGENASE_REDUCTASE SDR FAMILY MEMBER 7B"/>
    <property type="match status" value="1"/>
</dbReference>
<evidence type="ECO:0000313" key="5">
    <source>
        <dbReference type="EMBL" id="ROR90473.1"/>
    </source>
</evidence>
<dbReference type="GO" id="GO:0016020">
    <property type="term" value="C:membrane"/>
    <property type="evidence" value="ECO:0007669"/>
    <property type="project" value="TreeGrafter"/>
</dbReference>
<feature type="domain" description="Ketoreductase" evidence="4">
    <location>
        <begin position="11"/>
        <end position="198"/>
    </location>
</feature>
<sequence length="283" mass="30105">MSSRLDRLQGKVVVVTGAGSGMGREVALLAAQHGARVAVSDVNEQGLAETVDLLKHAGAAEVRSDRVDVAARQEVIDWAAAVAEQFGTVNVVVNNAGVSYAGDFEEMPYDDFDWIVGINFMGVVHGTKEFLPHLIASGDGHLVNISSLFGLISIPGQSAYNATKFAVRGFTEAVREEMIVNRHPVKVTCVHPGGIKTGIARNGRKVAGTDVQATDDFFDQKLAKMTADKAARIILEGALAGKPRQLVGLDAHALHQFGRIAGARYQDVVARVAGRMNPGKKIV</sequence>
<dbReference type="SMART" id="SM00822">
    <property type="entry name" value="PKS_KR"/>
    <property type="match status" value="1"/>
</dbReference>
<dbReference type="SUPFAM" id="SSF51735">
    <property type="entry name" value="NAD(P)-binding Rossmann-fold domains"/>
    <property type="match status" value="1"/>
</dbReference>
<reference evidence="5 6" key="1">
    <citation type="submission" date="2018-11" db="EMBL/GenBank/DDBJ databases">
        <title>Sequencing the genomes of 1000 actinobacteria strains.</title>
        <authorList>
            <person name="Klenk H.-P."/>
        </authorList>
    </citation>
    <scope>NUCLEOTIDE SEQUENCE [LARGE SCALE GENOMIC DNA]</scope>
    <source>
        <strain evidence="5 6">DSM 12652</strain>
    </source>
</reference>
<name>A0A3N2CSF2_9ACTN</name>
<dbReference type="PROSITE" id="PS00061">
    <property type="entry name" value="ADH_SHORT"/>
    <property type="match status" value="1"/>
</dbReference>
<dbReference type="Gene3D" id="3.40.50.720">
    <property type="entry name" value="NAD(P)-binding Rossmann-like Domain"/>
    <property type="match status" value="1"/>
</dbReference>
<dbReference type="PRINTS" id="PR00080">
    <property type="entry name" value="SDRFAMILY"/>
</dbReference>
<gene>
    <name evidence="5" type="ORF">EDD33_1313</name>
</gene>
<evidence type="ECO:0000256" key="3">
    <source>
        <dbReference type="RuleBase" id="RU000363"/>
    </source>
</evidence>
<dbReference type="PRINTS" id="PR00081">
    <property type="entry name" value="GDHRDH"/>
</dbReference>
<dbReference type="AlphaFoldDB" id="A0A3N2CSF2"/>
<protein>
    <submittedName>
        <fullName evidence="5">Short-subunit dehydrogenase</fullName>
    </submittedName>
</protein>
<evidence type="ECO:0000313" key="6">
    <source>
        <dbReference type="Proteomes" id="UP000281738"/>
    </source>
</evidence>
<keyword evidence="6" id="KW-1185">Reference proteome</keyword>
<dbReference type="GO" id="GO:0016491">
    <property type="term" value="F:oxidoreductase activity"/>
    <property type="evidence" value="ECO:0007669"/>
    <property type="project" value="UniProtKB-KW"/>
</dbReference>
<dbReference type="RefSeq" id="WP_123389617.1">
    <property type="nucleotide sequence ID" value="NZ_RKHO01000001.1"/>
</dbReference>
<evidence type="ECO:0000259" key="4">
    <source>
        <dbReference type="SMART" id="SM00822"/>
    </source>
</evidence>
<proteinExistence type="inferred from homology"/>